<feature type="domain" description="GHMP kinase C-terminal" evidence="14">
    <location>
        <begin position="233"/>
        <end position="310"/>
    </location>
</feature>
<dbReference type="PANTHER" id="PTHR43290:SF2">
    <property type="entry name" value="MEVALONATE KINASE"/>
    <property type="match status" value="1"/>
</dbReference>
<keyword evidence="16" id="KW-1185">Reference proteome</keyword>
<dbReference type="InterPro" id="IPR006203">
    <property type="entry name" value="GHMP_knse_ATP-bd_CS"/>
</dbReference>
<evidence type="ECO:0000256" key="3">
    <source>
        <dbReference type="ARBA" id="ARBA00012103"/>
    </source>
</evidence>
<comment type="similarity">
    <text evidence="2">Belongs to the GHMP kinase family. Mevalonate kinase subfamily.</text>
</comment>
<accession>A0ABS4QKA5</accession>
<keyword evidence="8 15" id="KW-0418">Kinase</keyword>
<evidence type="ECO:0000256" key="6">
    <source>
        <dbReference type="ARBA" id="ARBA00022679"/>
    </source>
</evidence>
<dbReference type="Pfam" id="PF00288">
    <property type="entry name" value="GHMP_kinases_N"/>
    <property type="match status" value="1"/>
</dbReference>
<reference evidence="15 16" key="1">
    <citation type="submission" date="2021-03" db="EMBL/GenBank/DDBJ databases">
        <title>Sequencing the genomes of 1000 actinobacteria strains.</title>
        <authorList>
            <person name="Klenk H.-P."/>
        </authorList>
    </citation>
    <scope>NUCLEOTIDE SEQUENCE [LARGE SCALE GENOMIC DNA]</scope>
    <source>
        <strain evidence="15 16">DSM 45516</strain>
    </source>
</reference>
<name>A0ABS4QKA5_9NOCA</name>
<dbReference type="PRINTS" id="PR00959">
    <property type="entry name" value="MEVGALKINASE"/>
</dbReference>
<evidence type="ECO:0000256" key="2">
    <source>
        <dbReference type="ARBA" id="ARBA00006495"/>
    </source>
</evidence>
<evidence type="ECO:0000256" key="11">
    <source>
        <dbReference type="ARBA" id="ARBA00023098"/>
    </source>
</evidence>
<dbReference type="EMBL" id="JAGGMR010000001">
    <property type="protein sequence ID" value="MBP2191555.1"/>
    <property type="molecule type" value="Genomic_DNA"/>
</dbReference>
<keyword evidence="10" id="KW-0460">Magnesium</keyword>
<dbReference type="Proteomes" id="UP001519325">
    <property type="component" value="Unassembled WGS sequence"/>
</dbReference>
<dbReference type="Gene3D" id="3.30.230.10">
    <property type="match status" value="1"/>
</dbReference>
<evidence type="ECO:0000256" key="1">
    <source>
        <dbReference type="ARBA" id="ARBA00004496"/>
    </source>
</evidence>
<keyword evidence="11" id="KW-0443">Lipid metabolism</keyword>
<evidence type="ECO:0000256" key="4">
    <source>
        <dbReference type="ARBA" id="ARBA00022490"/>
    </source>
</evidence>
<dbReference type="InterPro" id="IPR020568">
    <property type="entry name" value="Ribosomal_Su5_D2-typ_SF"/>
</dbReference>
<dbReference type="InterPro" id="IPR006204">
    <property type="entry name" value="GHMP_kinase_N_dom"/>
</dbReference>
<dbReference type="GO" id="GO:0004496">
    <property type="term" value="F:mevalonate kinase activity"/>
    <property type="evidence" value="ECO:0007669"/>
    <property type="project" value="UniProtKB-EC"/>
</dbReference>
<evidence type="ECO:0000259" key="14">
    <source>
        <dbReference type="Pfam" id="PF08544"/>
    </source>
</evidence>
<comment type="subcellular location">
    <subcellularLocation>
        <location evidence="1">Cytoplasm</location>
    </subcellularLocation>
</comment>
<proteinExistence type="inferred from homology"/>
<dbReference type="SUPFAM" id="SSF55060">
    <property type="entry name" value="GHMP Kinase, C-terminal domain"/>
    <property type="match status" value="1"/>
</dbReference>
<dbReference type="Pfam" id="PF08544">
    <property type="entry name" value="GHMP_kinases_C"/>
    <property type="match status" value="1"/>
</dbReference>
<dbReference type="InterPro" id="IPR014721">
    <property type="entry name" value="Ribsml_uS5_D2-typ_fold_subgr"/>
</dbReference>
<keyword evidence="7" id="KW-0547">Nucleotide-binding</keyword>
<comment type="pathway">
    <text evidence="12">Isoprenoid biosynthesis; isopentenyl diphosphate biosynthesis via mevalonate pathway; isopentenyl diphosphate from (R)-mevalonate: step 1/3.</text>
</comment>
<dbReference type="InterPro" id="IPR036554">
    <property type="entry name" value="GHMP_kinase_C_sf"/>
</dbReference>
<feature type="domain" description="GHMP kinase N-terminal" evidence="13">
    <location>
        <begin position="88"/>
        <end position="164"/>
    </location>
</feature>
<evidence type="ECO:0000313" key="15">
    <source>
        <dbReference type="EMBL" id="MBP2191555.1"/>
    </source>
</evidence>
<evidence type="ECO:0000256" key="8">
    <source>
        <dbReference type="ARBA" id="ARBA00022777"/>
    </source>
</evidence>
<dbReference type="InterPro" id="IPR013750">
    <property type="entry name" value="GHMP_kinase_C_dom"/>
</dbReference>
<comment type="caution">
    <text evidence="15">The sequence shown here is derived from an EMBL/GenBank/DDBJ whole genome shotgun (WGS) entry which is preliminary data.</text>
</comment>
<protein>
    <recommendedName>
        <fullName evidence="3">mevalonate kinase</fullName>
        <ecNumber evidence="3">2.7.1.36</ecNumber>
    </recommendedName>
</protein>
<evidence type="ECO:0000313" key="16">
    <source>
        <dbReference type="Proteomes" id="UP001519325"/>
    </source>
</evidence>
<dbReference type="InterPro" id="IPR006205">
    <property type="entry name" value="Mev_gal_kin"/>
</dbReference>
<evidence type="ECO:0000256" key="12">
    <source>
        <dbReference type="ARBA" id="ARBA00029438"/>
    </source>
</evidence>
<evidence type="ECO:0000259" key="13">
    <source>
        <dbReference type="Pfam" id="PF00288"/>
    </source>
</evidence>
<dbReference type="SUPFAM" id="SSF54211">
    <property type="entry name" value="Ribosomal protein S5 domain 2-like"/>
    <property type="match status" value="1"/>
</dbReference>
<dbReference type="EC" id="2.7.1.36" evidence="3"/>
<evidence type="ECO:0000256" key="9">
    <source>
        <dbReference type="ARBA" id="ARBA00022840"/>
    </source>
</evidence>
<dbReference type="Gene3D" id="3.30.70.890">
    <property type="entry name" value="GHMP kinase, C-terminal domain"/>
    <property type="match status" value="1"/>
</dbReference>
<evidence type="ECO:0000256" key="10">
    <source>
        <dbReference type="ARBA" id="ARBA00022842"/>
    </source>
</evidence>
<organism evidence="15 16">
    <name type="scientific">Nocardia goodfellowii</name>
    <dbReference type="NCBI Taxonomy" id="882446"/>
    <lineage>
        <taxon>Bacteria</taxon>
        <taxon>Bacillati</taxon>
        <taxon>Actinomycetota</taxon>
        <taxon>Actinomycetes</taxon>
        <taxon>Mycobacteriales</taxon>
        <taxon>Nocardiaceae</taxon>
        <taxon>Nocardia</taxon>
    </lineage>
</organism>
<keyword evidence="5" id="KW-0444">Lipid biosynthesis</keyword>
<keyword evidence="6 15" id="KW-0808">Transferase</keyword>
<dbReference type="PANTHER" id="PTHR43290">
    <property type="entry name" value="MEVALONATE KINASE"/>
    <property type="match status" value="1"/>
</dbReference>
<dbReference type="NCBIfam" id="TIGR00549">
    <property type="entry name" value="mevalon_kin"/>
    <property type="match status" value="1"/>
</dbReference>
<gene>
    <name evidence="15" type="ORF">BJ987_004456</name>
</gene>
<keyword evidence="9" id="KW-0067">ATP-binding</keyword>
<evidence type="ECO:0000256" key="5">
    <source>
        <dbReference type="ARBA" id="ARBA00022516"/>
    </source>
</evidence>
<dbReference type="PROSITE" id="PS00627">
    <property type="entry name" value="GHMP_KINASES_ATP"/>
    <property type="match status" value="1"/>
</dbReference>
<keyword evidence="4" id="KW-0963">Cytoplasm</keyword>
<sequence length="323" mass="32888">MRASALRIGSAHGKAILLGEHTVVHGTPAIALPVPALTVHASARPGAGSGCAHEASPPDQADEWKYRFQTGNGADRPDFGPRIAAERALSSWGLADEVFDITMRCGIPPGRGLGSSAACAAAAVRALAVLLDQPCDDDLLYESVQRGENAAHGRASGVDARAVLARGPIWFQRGTARPLPFDFDATLVLADTGSAPGTREAVALVGSHFDADARAGERLLSFATSLIEAAAGDLRTGRSEALGAKLSQFQAILDQLGVSTPEIDVVVAAAMSAGALGAKLTGGGLGGCVLALTHPPAAAGVAHAMSEAGARRTWALSLEGMAR</sequence>
<dbReference type="RefSeq" id="WP_209893335.1">
    <property type="nucleotide sequence ID" value="NZ_JAGGMR010000001.1"/>
</dbReference>
<evidence type="ECO:0000256" key="7">
    <source>
        <dbReference type="ARBA" id="ARBA00022741"/>
    </source>
</evidence>